<name>A0A2P8IG72_SACCR</name>
<feature type="transmembrane region" description="Helical" evidence="5">
    <location>
        <begin position="247"/>
        <end position="269"/>
    </location>
</feature>
<evidence type="ECO:0000256" key="2">
    <source>
        <dbReference type="ARBA" id="ARBA00022692"/>
    </source>
</evidence>
<dbReference type="Proteomes" id="UP000241118">
    <property type="component" value="Unassembled WGS sequence"/>
</dbReference>
<feature type="transmembrane region" description="Helical" evidence="5">
    <location>
        <begin position="55"/>
        <end position="77"/>
    </location>
</feature>
<dbReference type="Gene3D" id="1.20.1530.20">
    <property type="match status" value="1"/>
</dbReference>
<evidence type="ECO:0000313" key="7">
    <source>
        <dbReference type="Proteomes" id="UP000241118"/>
    </source>
</evidence>
<evidence type="ECO:0000313" key="6">
    <source>
        <dbReference type="EMBL" id="PSL57466.1"/>
    </source>
</evidence>
<feature type="transmembrane region" description="Helical" evidence="5">
    <location>
        <begin position="20"/>
        <end position="43"/>
    </location>
</feature>
<keyword evidence="4 5" id="KW-0472">Membrane</keyword>
<dbReference type="GO" id="GO:0016020">
    <property type="term" value="C:membrane"/>
    <property type="evidence" value="ECO:0007669"/>
    <property type="project" value="UniProtKB-SubCell"/>
</dbReference>
<feature type="transmembrane region" description="Helical" evidence="5">
    <location>
        <begin position="187"/>
        <end position="205"/>
    </location>
</feature>
<dbReference type="PANTHER" id="PTHR10361">
    <property type="entry name" value="SODIUM-BILE ACID COTRANSPORTER"/>
    <property type="match status" value="1"/>
</dbReference>
<dbReference type="InterPro" id="IPR004710">
    <property type="entry name" value="Bilac:Na_transpt"/>
</dbReference>
<dbReference type="Pfam" id="PF01758">
    <property type="entry name" value="SBF"/>
    <property type="match status" value="1"/>
</dbReference>
<keyword evidence="7" id="KW-1185">Reference proteome</keyword>
<feature type="transmembrane region" description="Helical" evidence="5">
    <location>
        <begin position="275"/>
        <end position="296"/>
    </location>
</feature>
<protein>
    <submittedName>
        <fullName evidence="6">BASS family bile acid:Na+ symporter</fullName>
    </submittedName>
</protein>
<keyword evidence="2 5" id="KW-0812">Transmembrane</keyword>
<proteinExistence type="predicted"/>
<sequence length="308" mass="31667">MRSSRPGFDAETQVIAVDSALTSVGLPIALAVVMFGLGLSLTVADFARIARQPRAVAVALATQLVLLPLVCFGLVVALGLNPVLAVGMMLLAASPGGTTANLFSHLFRGDVALNITLTAVNSVLAVITLPLVVNFALDHFEPAAEGAVGLEFGKVAQVFAIVLVPVVLGMLVRRWSAAFADRADKPVRIFSAVVLVAVIAGTIVAELENIGGYLADIGLVTVLFCACSLTAGYLVPRLAKVGKRQAVASAFEVGVHNSTLAITVALTVLGSEQLAVPAAVYGVVMFPLAAAAGFLLTRGKTERDAVLG</sequence>
<feature type="transmembrane region" description="Helical" evidence="5">
    <location>
        <begin position="217"/>
        <end position="235"/>
    </location>
</feature>
<dbReference type="EMBL" id="PYAX01000002">
    <property type="protein sequence ID" value="PSL57466.1"/>
    <property type="molecule type" value="Genomic_DNA"/>
</dbReference>
<evidence type="ECO:0000256" key="1">
    <source>
        <dbReference type="ARBA" id="ARBA00004141"/>
    </source>
</evidence>
<organism evidence="6 7">
    <name type="scientific">Saccharothrix carnea</name>
    <dbReference type="NCBI Taxonomy" id="1280637"/>
    <lineage>
        <taxon>Bacteria</taxon>
        <taxon>Bacillati</taxon>
        <taxon>Actinomycetota</taxon>
        <taxon>Actinomycetes</taxon>
        <taxon>Pseudonocardiales</taxon>
        <taxon>Pseudonocardiaceae</taxon>
        <taxon>Saccharothrix</taxon>
    </lineage>
</organism>
<feature type="transmembrane region" description="Helical" evidence="5">
    <location>
        <begin position="115"/>
        <end position="137"/>
    </location>
</feature>
<feature type="transmembrane region" description="Helical" evidence="5">
    <location>
        <begin position="83"/>
        <end position="103"/>
    </location>
</feature>
<evidence type="ECO:0000256" key="4">
    <source>
        <dbReference type="ARBA" id="ARBA00023136"/>
    </source>
</evidence>
<reference evidence="6 7" key="1">
    <citation type="submission" date="2018-03" db="EMBL/GenBank/DDBJ databases">
        <title>Genomic Encyclopedia of Type Strains, Phase III (KMG-III): the genomes of soil and plant-associated and newly described type strains.</title>
        <authorList>
            <person name="Whitman W."/>
        </authorList>
    </citation>
    <scope>NUCLEOTIDE SEQUENCE [LARGE SCALE GENOMIC DNA]</scope>
    <source>
        <strain evidence="6 7">CGMCC 4.7097</strain>
    </source>
</reference>
<evidence type="ECO:0000256" key="5">
    <source>
        <dbReference type="SAM" id="Phobius"/>
    </source>
</evidence>
<dbReference type="InterPro" id="IPR002657">
    <property type="entry name" value="BilAc:Na_symport/Acr3"/>
</dbReference>
<dbReference type="AlphaFoldDB" id="A0A2P8IG72"/>
<feature type="transmembrane region" description="Helical" evidence="5">
    <location>
        <begin position="157"/>
        <end position="175"/>
    </location>
</feature>
<comment type="subcellular location">
    <subcellularLocation>
        <location evidence="1">Membrane</location>
        <topology evidence="1">Multi-pass membrane protein</topology>
    </subcellularLocation>
</comment>
<dbReference type="PANTHER" id="PTHR10361:SF24">
    <property type="entry name" value="P3 PROTEIN"/>
    <property type="match status" value="1"/>
</dbReference>
<accession>A0A2P8IG72</accession>
<evidence type="ECO:0000256" key="3">
    <source>
        <dbReference type="ARBA" id="ARBA00022989"/>
    </source>
</evidence>
<gene>
    <name evidence="6" type="ORF">B0I31_102445</name>
</gene>
<comment type="caution">
    <text evidence="6">The sequence shown here is derived from an EMBL/GenBank/DDBJ whole genome shotgun (WGS) entry which is preliminary data.</text>
</comment>
<dbReference type="InterPro" id="IPR038770">
    <property type="entry name" value="Na+/solute_symporter_sf"/>
</dbReference>
<keyword evidence="3 5" id="KW-1133">Transmembrane helix</keyword>